<dbReference type="EMBL" id="CAJJDO010000011">
    <property type="protein sequence ID" value="CAD8142752.1"/>
    <property type="molecule type" value="Genomic_DNA"/>
</dbReference>
<accession>A0A8S1SWE7</accession>
<evidence type="ECO:0000313" key="2">
    <source>
        <dbReference type="Proteomes" id="UP000689195"/>
    </source>
</evidence>
<comment type="caution">
    <text evidence="1">The sequence shown here is derived from an EMBL/GenBank/DDBJ whole genome shotgun (WGS) entry which is preliminary data.</text>
</comment>
<organism evidence="1 2">
    <name type="scientific">Paramecium pentaurelia</name>
    <dbReference type="NCBI Taxonomy" id="43138"/>
    <lineage>
        <taxon>Eukaryota</taxon>
        <taxon>Sar</taxon>
        <taxon>Alveolata</taxon>
        <taxon>Ciliophora</taxon>
        <taxon>Intramacronucleata</taxon>
        <taxon>Oligohymenophorea</taxon>
        <taxon>Peniculida</taxon>
        <taxon>Parameciidae</taxon>
        <taxon>Paramecium</taxon>
    </lineage>
</organism>
<dbReference type="AlphaFoldDB" id="A0A8S1SWE7"/>
<dbReference type="Proteomes" id="UP000689195">
    <property type="component" value="Unassembled WGS sequence"/>
</dbReference>
<protein>
    <submittedName>
        <fullName evidence="1">Uncharacterized protein</fullName>
    </submittedName>
</protein>
<keyword evidence="2" id="KW-1185">Reference proteome</keyword>
<gene>
    <name evidence="1" type="ORF">PPENT_87.1.T0110319</name>
</gene>
<name>A0A8S1SWE7_9CILI</name>
<proteinExistence type="predicted"/>
<evidence type="ECO:0000313" key="1">
    <source>
        <dbReference type="EMBL" id="CAD8142752.1"/>
    </source>
</evidence>
<reference evidence="1" key="1">
    <citation type="submission" date="2021-01" db="EMBL/GenBank/DDBJ databases">
        <authorList>
            <consortium name="Genoscope - CEA"/>
            <person name="William W."/>
        </authorList>
    </citation>
    <scope>NUCLEOTIDE SEQUENCE</scope>
</reference>
<dbReference type="OrthoDB" id="308419at2759"/>
<sequence>MNSYKVINLDFTRKDGLVTVKIRPKVDSSQEKDDAMFKKYKVTDPILISKNQSKQQQNQNLIRSKYRCSKSDIASLKRLLKRSYNIKEFKEFYKIYGPKLIEIDFGNIELFNVKGQNQYSIKELQQFTTEQHFLRWGKLFSINQLSKYNDNSLIQNQIAALQFYNMLIRERIFTLRTLRYYKNDKKRKEFPYQYLYIYDLEDCLQFNLQSFQDQASGQIKIQNHGLPQLKYNFFQKQYDNFQFENIIVPFFQVKFDEHKYIQLFFVHFSKSGYKQKESRIAADGQDKDEKDKLYQCYIFVNFDTTYYSQQQLMNGVQEFAHFHNFELTPQEIQFVNIKSQGKSFTEDYAEYIETEFFQQEKGSINDQMNYIFNQLPKEIAQKHLNDILNDKFIIPKNIESIMEQFFGK</sequence>